<gene>
    <name evidence="1" type="ORF">TNCT_159401</name>
</gene>
<evidence type="ECO:0000313" key="1">
    <source>
        <dbReference type="EMBL" id="GFR30003.1"/>
    </source>
</evidence>
<sequence length="117" mass="13452">MRLRDNLGKITSLFKHLSQLDTNYQHFCGGERRLMMYNHSFTATRADTQNIEGPLKPSGQVNCHKVGFCFVLVRDSSLPMVTYCVLFTEKCDSIYGYYVLLCSFRYLEGPELSALHL</sequence>
<name>A0A8X6HUS1_TRICU</name>
<dbReference type="AlphaFoldDB" id="A0A8X6HUS1"/>
<comment type="caution">
    <text evidence="1">The sequence shown here is derived from an EMBL/GenBank/DDBJ whole genome shotgun (WGS) entry which is preliminary data.</text>
</comment>
<accession>A0A8X6HUS1</accession>
<organism evidence="1 2">
    <name type="scientific">Trichonephila clavata</name>
    <name type="common">Joro spider</name>
    <name type="synonym">Nephila clavata</name>
    <dbReference type="NCBI Taxonomy" id="2740835"/>
    <lineage>
        <taxon>Eukaryota</taxon>
        <taxon>Metazoa</taxon>
        <taxon>Ecdysozoa</taxon>
        <taxon>Arthropoda</taxon>
        <taxon>Chelicerata</taxon>
        <taxon>Arachnida</taxon>
        <taxon>Araneae</taxon>
        <taxon>Araneomorphae</taxon>
        <taxon>Entelegynae</taxon>
        <taxon>Araneoidea</taxon>
        <taxon>Nephilidae</taxon>
        <taxon>Trichonephila</taxon>
    </lineage>
</organism>
<proteinExistence type="predicted"/>
<dbReference type="EMBL" id="BMAO01019351">
    <property type="protein sequence ID" value="GFR30003.1"/>
    <property type="molecule type" value="Genomic_DNA"/>
</dbReference>
<dbReference type="Proteomes" id="UP000887116">
    <property type="component" value="Unassembled WGS sequence"/>
</dbReference>
<evidence type="ECO:0000313" key="2">
    <source>
        <dbReference type="Proteomes" id="UP000887116"/>
    </source>
</evidence>
<protein>
    <submittedName>
        <fullName evidence="1">Uncharacterized protein</fullName>
    </submittedName>
</protein>
<keyword evidence="2" id="KW-1185">Reference proteome</keyword>
<reference evidence="1" key="1">
    <citation type="submission" date="2020-07" db="EMBL/GenBank/DDBJ databases">
        <title>Multicomponent nature underlies the extraordinary mechanical properties of spider dragline silk.</title>
        <authorList>
            <person name="Kono N."/>
            <person name="Nakamura H."/>
            <person name="Mori M."/>
            <person name="Yoshida Y."/>
            <person name="Ohtoshi R."/>
            <person name="Malay A.D."/>
            <person name="Moran D.A.P."/>
            <person name="Tomita M."/>
            <person name="Numata K."/>
            <person name="Arakawa K."/>
        </authorList>
    </citation>
    <scope>NUCLEOTIDE SEQUENCE</scope>
</reference>